<evidence type="ECO:0000313" key="2">
    <source>
        <dbReference type="EMBL" id="OKP15079.1"/>
    </source>
</evidence>
<dbReference type="GO" id="GO:0003676">
    <property type="term" value="F:nucleic acid binding"/>
    <property type="evidence" value="ECO:0007669"/>
    <property type="project" value="InterPro"/>
</dbReference>
<keyword evidence="3" id="KW-1185">Reference proteome</keyword>
<name>A0A1Q5URL1_9EURO</name>
<proteinExistence type="predicted"/>
<dbReference type="Gene3D" id="4.10.60.10">
    <property type="entry name" value="Zinc finger, CCHC-type"/>
    <property type="match status" value="1"/>
</dbReference>
<dbReference type="GO" id="GO:0008270">
    <property type="term" value="F:zinc ion binding"/>
    <property type="evidence" value="ECO:0007669"/>
    <property type="project" value="InterPro"/>
</dbReference>
<dbReference type="Proteomes" id="UP000186955">
    <property type="component" value="Unassembled WGS sequence"/>
</dbReference>
<evidence type="ECO:0000256" key="1">
    <source>
        <dbReference type="SAM" id="MobiDB-lite"/>
    </source>
</evidence>
<dbReference type="AlphaFoldDB" id="A0A1Q5URL1"/>
<dbReference type="InterPro" id="IPR036875">
    <property type="entry name" value="Znf_CCHC_sf"/>
</dbReference>
<dbReference type="OrthoDB" id="10477189at2759"/>
<sequence>MAIISLESGVSALKIDAPLPNVSADEHAKAWRGSAYQFTDKNTCFYCENPGHGSNQCKYLNLAVRNSDWHPDPKLWVYKEGESNETLGKHRRGPRRSKKGNTDDRPQVIKTKPSDIVGNNIQDASFSVSTTPFEIVGNSAQGPPLTVSIRPPRIAGNLGHHTSFSTQGSLGFTNAIWNFNLVPLPTKIAATWNFPRHRWAITVGNYRHIANSKDCFIDYHE</sequence>
<reference evidence="2 3" key="1">
    <citation type="submission" date="2016-10" db="EMBL/GenBank/DDBJ databases">
        <title>Genome sequence of the ascomycete fungus Penicillium subrubescens.</title>
        <authorList>
            <person name="De Vries R.P."/>
            <person name="Peng M."/>
            <person name="Dilokpimol A."/>
            <person name="Hilden K."/>
            <person name="Makela M.R."/>
            <person name="Grigoriev I."/>
            <person name="Riley R."/>
            <person name="Granchi Z."/>
        </authorList>
    </citation>
    <scope>NUCLEOTIDE SEQUENCE [LARGE SCALE GENOMIC DNA]</scope>
    <source>
        <strain evidence="2 3">CBS 132785</strain>
    </source>
</reference>
<evidence type="ECO:0008006" key="4">
    <source>
        <dbReference type="Google" id="ProtNLM"/>
    </source>
</evidence>
<feature type="region of interest" description="Disordered" evidence="1">
    <location>
        <begin position="85"/>
        <end position="112"/>
    </location>
</feature>
<protein>
    <recommendedName>
        <fullName evidence="4">CCHC-type domain-containing protein</fullName>
    </recommendedName>
</protein>
<gene>
    <name evidence="2" type="ORF">PENSUB_3060</name>
</gene>
<organism evidence="2 3">
    <name type="scientific">Penicillium subrubescens</name>
    <dbReference type="NCBI Taxonomy" id="1316194"/>
    <lineage>
        <taxon>Eukaryota</taxon>
        <taxon>Fungi</taxon>
        <taxon>Dikarya</taxon>
        <taxon>Ascomycota</taxon>
        <taxon>Pezizomycotina</taxon>
        <taxon>Eurotiomycetes</taxon>
        <taxon>Eurotiomycetidae</taxon>
        <taxon>Eurotiales</taxon>
        <taxon>Aspergillaceae</taxon>
        <taxon>Penicillium</taxon>
    </lineage>
</organism>
<feature type="compositionally biased region" description="Basic residues" evidence="1">
    <location>
        <begin position="89"/>
        <end position="99"/>
    </location>
</feature>
<evidence type="ECO:0000313" key="3">
    <source>
        <dbReference type="Proteomes" id="UP000186955"/>
    </source>
</evidence>
<comment type="caution">
    <text evidence="2">The sequence shown here is derived from an EMBL/GenBank/DDBJ whole genome shotgun (WGS) entry which is preliminary data.</text>
</comment>
<accession>A0A1Q5URL1</accession>
<dbReference type="SUPFAM" id="SSF57756">
    <property type="entry name" value="Retrovirus zinc finger-like domains"/>
    <property type="match status" value="1"/>
</dbReference>
<dbReference type="EMBL" id="MNBE01000028">
    <property type="protein sequence ID" value="OKP15079.1"/>
    <property type="molecule type" value="Genomic_DNA"/>
</dbReference>